<dbReference type="InterPro" id="IPR005501">
    <property type="entry name" value="LamB/YcsF/PxpA-like"/>
</dbReference>
<protein>
    <submittedName>
        <fullName evidence="1">LamB/YcsF family protein</fullName>
    </submittedName>
</protein>
<dbReference type="Proteomes" id="UP000321157">
    <property type="component" value="Unassembled WGS sequence"/>
</dbReference>
<dbReference type="RefSeq" id="WP_146809197.1">
    <property type="nucleotide sequence ID" value="NZ_BJXX01000057.1"/>
</dbReference>
<dbReference type="SUPFAM" id="SSF88713">
    <property type="entry name" value="Glycoside hydrolase/deacetylase"/>
    <property type="match status" value="1"/>
</dbReference>
<accession>A0A511V4Q1</accession>
<comment type="caution">
    <text evidence="1">The sequence shown here is derived from an EMBL/GenBank/DDBJ whole genome shotgun (WGS) entry which is preliminary data.</text>
</comment>
<dbReference type="NCBIfam" id="NF003816">
    <property type="entry name" value="PRK05406.1-5"/>
    <property type="match status" value="1"/>
</dbReference>
<evidence type="ECO:0000313" key="2">
    <source>
        <dbReference type="Proteomes" id="UP000321157"/>
    </source>
</evidence>
<keyword evidence="2" id="KW-1185">Reference proteome</keyword>
<dbReference type="Pfam" id="PF03746">
    <property type="entry name" value="LamB_YcsF"/>
    <property type="match status" value="1"/>
</dbReference>
<evidence type="ECO:0000313" key="1">
    <source>
        <dbReference type="EMBL" id="GEN33900.1"/>
    </source>
</evidence>
<dbReference type="AlphaFoldDB" id="A0A511V4Q1"/>
<dbReference type="NCBIfam" id="NF003814">
    <property type="entry name" value="PRK05406.1-3"/>
    <property type="match status" value="1"/>
</dbReference>
<dbReference type="EMBL" id="BJXX01000057">
    <property type="protein sequence ID" value="GEN33900.1"/>
    <property type="molecule type" value="Genomic_DNA"/>
</dbReference>
<dbReference type="PANTHER" id="PTHR30292:SF0">
    <property type="entry name" value="5-OXOPROLINASE SUBUNIT A"/>
    <property type="match status" value="1"/>
</dbReference>
<gene>
    <name evidence="1" type="ORF">ADA01nite_13600</name>
</gene>
<dbReference type="Gene3D" id="3.20.20.370">
    <property type="entry name" value="Glycoside hydrolase/deacetylase"/>
    <property type="match status" value="1"/>
</dbReference>
<dbReference type="InterPro" id="IPR011330">
    <property type="entry name" value="Glyco_hydro/deAcase_b/a-brl"/>
</dbReference>
<dbReference type="PANTHER" id="PTHR30292">
    <property type="entry name" value="UNCHARACTERIZED PROTEIN YBGL-RELATED"/>
    <property type="match status" value="1"/>
</dbReference>
<reference evidence="1 2" key="1">
    <citation type="submission" date="2019-07" db="EMBL/GenBank/DDBJ databases">
        <title>Whole genome shotgun sequence of Aneurinibacillus danicus NBRC 102444.</title>
        <authorList>
            <person name="Hosoyama A."/>
            <person name="Uohara A."/>
            <person name="Ohji S."/>
            <person name="Ichikawa N."/>
        </authorList>
    </citation>
    <scope>NUCLEOTIDE SEQUENCE [LARGE SCALE GENOMIC DNA]</scope>
    <source>
        <strain evidence="1 2">NBRC 102444</strain>
    </source>
</reference>
<sequence length="256" mass="28674">MLIDINCDMGESFGMYELGNDEKMMKYVSTINVACGYHAGDPLVMRRTVELAKQYGINVGAHPGFPDLMGFGRRRMTATAEEVENYILYQVGALQAFLHAYDMELSHIKPHGAMYMMAMENDDLAQAVLNATEKIDKRLPLFALNNSSLARLGQEQGFNIVFEVYADREHDETGSIVMTRKGADYSDMNERARRVVRMVKEGKVITHDGKDISLKAETVCIHGDHPDAPKLAEAIITHLRNENIDIKAGFLANQTQ</sequence>
<dbReference type="CDD" id="cd10787">
    <property type="entry name" value="LamB_YcsF_like"/>
    <property type="match status" value="1"/>
</dbReference>
<name>A0A511V4Q1_9BACL</name>
<organism evidence="1 2">
    <name type="scientific">Aneurinibacillus danicus</name>
    <dbReference type="NCBI Taxonomy" id="267746"/>
    <lineage>
        <taxon>Bacteria</taxon>
        <taxon>Bacillati</taxon>
        <taxon>Bacillota</taxon>
        <taxon>Bacilli</taxon>
        <taxon>Bacillales</taxon>
        <taxon>Paenibacillaceae</taxon>
        <taxon>Aneurinibacillus group</taxon>
        <taxon>Aneurinibacillus</taxon>
    </lineage>
</organism>
<proteinExistence type="predicted"/>
<dbReference type="GO" id="GO:0005975">
    <property type="term" value="P:carbohydrate metabolic process"/>
    <property type="evidence" value="ECO:0007669"/>
    <property type="project" value="InterPro"/>
</dbReference>
<dbReference type="OrthoDB" id="9773478at2"/>